<dbReference type="PANTHER" id="PTHR11069:SF23">
    <property type="entry name" value="LYSOSOMAL ACID GLUCOSYLCERAMIDASE"/>
    <property type="match status" value="1"/>
</dbReference>
<dbReference type="GO" id="GO:0004348">
    <property type="term" value="F:glucosylceramidase activity"/>
    <property type="evidence" value="ECO:0007669"/>
    <property type="project" value="InterPro"/>
</dbReference>
<dbReference type="InterPro" id="IPR001139">
    <property type="entry name" value="Glyco_hydro_30"/>
</dbReference>
<dbReference type="SUPFAM" id="SSF51445">
    <property type="entry name" value="(Trans)glycosidases"/>
    <property type="match status" value="1"/>
</dbReference>
<dbReference type="GO" id="GO:0006680">
    <property type="term" value="P:glucosylceramide catabolic process"/>
    <property type="evidence" value="ECO:0007669"/>
    <property type="project" value="TreeGrafter"/>
</dbReference>
<dbReference type="PANTHER" id="PTHR11069">
    <property type="entry name" value="GLUCOSYLCERAMIDASE"/>
    <property type="match status" value="1"/>
</dbReference>
<organism evidence="7 8">
    <name type="scientific">Entomospira culicis</name>
    <dbReference type="NCBI Taxonomy" id="2719989"/>
    <lineage>
        <taxon>Bacteria</taxon>
        <taxon>Pseudomonadati</taxon>
        <taxon>Spirochaetota</taxon>
        <taxon>Spirochaetia</taxon>
        <taxon>Spirochaetales</taxon>
        <taxon>Spirochaetaceae</taxon>
        <taxon>Entomospira</taxon>
    </lineage>
</organism>
<name>A0A968GGN8_9SPIO</name>
<feature type="domain" description="Glycosyl hydrolase family 30 TIM-barrel" evidence="5">
    <location>
        <begin position="42"/>
        <end position="371"/>
    </location>
</feature>
<dbReference type="Gene3D" id="3.20.20.80">
    <property type="entry name" value="Glycosidases"/>
    <property type="match status" value="1"/>
</dbReference>
<protein>
    <submittedName>
        <fullName evidence="7">Glycoside hydrolase family 30 protein</fullName>
    </submittedName>
</protein>
<evidence type="ECO:0000259" key="6">
    <source>
        <dbReference type="Pfam" id="PF17189"/>
    </source>
</evidence>
<dbReference type="Pfam" id="PF17189">
    <property type="entry name" value="Glyco_hydro_30C"/>
    <property type="match status" value="1"/>
</dbReference>
<dbReference type="AlphaFoldDB" id="A0A968GGN8"/>
<dbReference type="Proteomes" id="UP000778951">
    <property type="component" value="Unassembled WGS sequence"/>
</dbReference>
<keyword evidence="3 4" id="KW-0378">Hydrolase</keyword>
<accession>A0A968GGN8</accession>
<dbReference type="Pfam" id="PF02055">
    <property type="entry name" value="Glyco_hydro_30"/>
    <property type="match status" value="1"/>
</dbReference>
<evidence type="ECO:0000256" key="1">
    <source>
        <dbReference type="ARBA" id="ARBA00005382"/>
    </source>
</evidence>
<dbReference type="EMBL" id="JAATLM010000002">
    <property type="protein sequence ID" value="NIZ70158.1"/>
    <property type="molecule type" value="Genomic_DNA"/>
</dbReference>
<comment type="similarity">
    <text evidence="1 4">Belongs to the glycosyl hydrolase 30 family.</text>
</comment>
<dbReference type="PRINTS" id="PR00843">
    <property type="entry name" value="GLHYDRLASE30"/>
</dbReference>
<reference evidence="7" key="1">
    <citation type="submission" date="2020-03" db="EMBL/GenBank/DDBJ databases">
        <title>Spirochaetal bacteria isolated from arthropods constitute a novel genus Entomospira genus novum within the order Spirochaetales.</title>
        <authorList>
            <person name="Grana-Miraglia L."/>
            <person name="Sikutova S."/>
            <person name="Fingerle V."/>
            <person name="Sing A."/>
            <person name="Castillo-Ramirez S."/>
            <person name="Margos G."/>
            <person name="Rudolf I."/>
        </authorList>
    </citation>
    <scope>NUCLEOTIDE SEQUENCE</scope>
    <source>
        <strain evidence="7">BR149</strain>
    </source>
</reference>
<evidence type="ECO:0000256" key="4">
    <source>
        <dbReference type="RuleBase" id="RU361188"/>
    </source>
</evidence>
<evidence type="ECO:0000313" key="7">
    <source>
        <dbReference type="EMBL" id="NIZ70158.1"/>
    </source>
</evidence>
<dbReference type="InterPro" id="IPR013780">
    <property type="entry name" value="Glyco_hydro_b"/>
</dbReference>
<dbReference type="InterPro" id="IPR033453">
    <property type="entry name" value="Glyco_hydro_30_TIM-barrel"/>
</dbReference>
<dbReference type="Gene3D" id="2.60.40.1180">
    <property type="entry name" value="Golgi alpha-mannosidase II"/>
    <property type="match status" value="1"/>
</dbReference>
<gene>
    <name evidence="7" type="ORF">HCT48_08050</name>
</gene>
<dbReference type="GO" id="GO:0016020">
    <property type="term" value="C:membrane"/>
    <property type="evidence" value="ECO:0007669"/>
    <property type="project" value="GOC"/>
</dbReference>
<proteinExistence type="inferred from homology"/>
<evidence type="ECO:0000313" key="8">
    <source>
        <dbReference type="Proteomes" id="UP000778951"/>
    </source>
</evidence>
<keyword evidence="8" id="KW-1185">Reference proteome</keyword>
<keyword evidence="2" id="KW-0732">Signal</keyword>
<comment type="caution">
    <text evidence="7">The sequence shown here is derived from an EMBL/GenBank/DDBJ whole genome shotgun (WGS) entry which is preliminary data.</text>
</comment>
<keyword evidence="4" id="KW-0326">Glycosidase</keyword>
<dbReference type="RefSeq" id="WP_167696436.1">
    <property type="nucleotide sequence ID" value="NZ_CP118182.1"/>
</dbReference>
<dbReference type="InterPro" id="IPR033452">
    <property type="entry name" value="GH30_C"/>
</dbReference>
<evidence type="ECO:0000256" key="2">
    <source>
        <dbReference type="ARBA" id="ARBA00022729"/>
    </source>
</evidence>
<sequence length="435" mass="49692">MKIYETKEESNHRLSVVDATTAQDANILITLHPEEEMQKMIGFGGAFTESTAYNLSRLSPANQEIIMKAYFGAEGNDYRLGRAHIHSCDFSLENYTYMNDPKDTELKSFSIHRDHTYILPLIKKAQRMAGSLELFASPWSPPSFMKSNNLMNRGGKLRPEFAQMWADYMVKFLQEYKKEGINFFAVTVQNEPEAHQTWESCLYTGEEEAAFVRDHLGPTLKKSGLNTSIILYDHNRDHVFDRAKVAYDNPQTAQYLWGVGVHWYVVEQFENLTKVHNAYPDKHIIFTEGCVEGGCGLEGKWRFGETYGYHIINDLNNWVEGWCDWNLVLDEMGGPNHVENYCSAPIMADTVNDKVVFQNSYYYIGHFSRFIKPGYVRIGHEVSATGLYVTTWKGDGKIVIVVLNRNEAALRYRLSLADTNIEIGAHAIQTVIIDA</sequence>
<evidence type="ECO:0000259" key="5">
    <source>
        <dbReference type="Pfam" id="PF02055"/>
    </source>
</evidence>
<dbReference type="InterPro" id="IPR017853">
    <property type="entry name" value="GH"/>
</dbReference>
<feature type="domain" description="Glycosyl hydrolase family 30 beta sandwich" evidence="6">
    <location>
        <begin position="376"/>
        <end position="431"/>
    </location>
</feature>
<evidence type="ECO:0000256" key="3">
    <source>
        <dbReference type="ARBA" id="ARBA00022801"/>
    </source>
</evidence>